<evidence type="ECO:0000256" key="1">
    <source>
        <dbReference type="SAM" id="MobiDB-lite"/>
    </source>
</evidence>
<feature type="compositionally biased region" description="Polar residues" evidence="1">
    <location>
        <begin position="82"/>
        <end position="100"/>
    </location>
</feature>
<evidence type="ECO:0000313" key="3">
    <source>
        <dbReference type="Proteomes" id="UP001630127"/>
    </source>
</evidence>
<accession>A0ABD2ZE00</accession>
<sequence>STSDQITSLVLSRNVHQRDYVGLEDTSLKLSGSYSKALEKVAEGNLVHSEDLSKSVVPDNRCIDSFQSPGKLTISCDVTDSKSGQRNITKTKVENSGSEETSVKKPVEHILDIPKTH</sequence>
<dbReference type="Proteomes" id="UP001630127">
    <property type="component" value="Unassembled WGS sequence"/>
</dbReference>
<protein>
    <submittedName>
        <fullName evidence="2">Uncharacterized protein</fullName>
    </submittedName>
</protein>
<organism evidence="2 3">
    <name type="scientific">Cinchona calisaya</name>
    <dbReference type="NCBI Taxonomy" id="153742"/>
    <lineage>
        <taxon>Eukaryota</taxon>
        <taxon>Viridiplantae</taxon>
        <taxon>Streptophyta</taxon>
        <taxon>Embryophyta</taxon>
        <taxon>Tracheophyta</taxon>
        <taxon>Spermatophyta</taxon>
        <taxon>Magnoliopsida</taxon>
        <taxon>eudicotyledons</taxon>
        <taxon>Gunneridae</taxon>
        <taxon>Pentapetalae</taxon>
        <taxon>asterids</taxon>
        <taxon>lamiids</taxon>
        <taxon>Gentianales</taxon>
        <taxon>Rubiaceae</taxon>
        <taxon>Cinchonoideae</taxon>
        <taxon>Cinchoneae</taxon>
        <taxon>Cinchona</taxon>
    </lineage>
</organism>
<feature type="region of interest" description="Disordered" evidence="1">
    <location>
        <begin position="82"/>
        <end position="117"/>
    </location>
</feature>
<feature type="compositionally biased region" description="Basic and acidic residues" evidence="1">
    <location>
        <begin position="101"/>
        <end position="117"/>
    </location>
</feature>
<reference evidence="2 3" key="1">
    <citation type="submission" date="2024-11" db="EMBL/GenBank/DDBJ databases">
        <title>A near-complete genome assembly of Cinchona calisaya.</title>
        <authorList>
            <person name="Lian D.C."/>
            <person name="Zhao X.W."/>
            <person name="Wei L."/>
        </authorList>
    </citation>
    <scope>NUCLEOTIDE SEQUENCE [LARGE SCALE GENOMIC DNA]</scope>
    <source>
        <tissue evidence="2">Nenye</tissue>
    </source>
</reference>
<gene>
    <name evidence="2" type="ORF">ACH5RR_023397</name>
</gene>
<feature type="non-terminal residue" evidence="2">
    <location>
        <position position="1"/>
    </location>
</feature>
<evidence type="ECO:0000313" key="2">
    <source>
        <dbReference type="EMBL" id="KAL3516495.1"/>
    </source>
</evidence>
<name>A0ABD2ZE00_9GENT</name>
<dbReference type="EMBL" id="JBJUIK010000010">
    <property type="protein sequence ID" value="KAL3516495.1"/>
    <property type="molecule type" value="Genomic_DNA"/>
</dbReference>
<dbReference type="AlphaFoldDB" id="A0ABD2ZE00"/>
<keyword evidence="3" id="KW-1185">Reference proteome</keyword>
<proteinExistence type="predicted"/>
<comment type="caution">
    <text evidence="2">The sequence shown here is derived from an EMBL/GenBank/DDBJ whole genome shotgun (WGS) entry which is preliminary data.</text>
</comment>